<comment type="subcellular location">
    <subcellularLocation>
        <location evidence="2 16">Cytoplasm</location>
    </subcellularLocation>
</comment>
<evidence type="ECO:0000256" key="6">
    <source>
        <dbReference type="ARBA" id="ARBA00011946"/>
    </source>
</evidence>
<dbReference type="InterPro" id="IPR001348">
    <property type="entry name" value="ATP_PRibTrfase_HisG"/>
</dbReference>
<gene>
    <name evidence="16" type="primary">hisG</name>
    <name evidence="18" type="ORF">BLITH_1192</name>
</gene>
<evidence type="ECO:0000256" key="2">
    <source>
        <dbReference type="ARBA" id="ARBA00004496"/>
    </source>
</evidence>
<dbReference type="PANTHER" id="PTHR21403:SF8">
    <property type="entry name" value="ATP PHOSPHORIBOSYLTRANSFERASE"/>
    <property type="match status" value="1"/>
</dbReference>
<evidence type="ECO:0000256" key="11">
    <source>
        <dbReference type="ARBA" id="ARBA00022679"/>
    </source>
</evidence>
<evidence type="ECO:0000256" key="7">
    <source>
        <dbReference type="ARBA" id="ARBA00020998"/>
    </source>
</evidence>
<dbReference type="EMBL" id="PEBW01000008">
    <property type="protein sequence ID" value="PTQ50954.1"/>
    <property type="molecule type" value="Genomic_DNA"/>
</dbReference>
<evidence type="ECO:0000256" key="1">
    <source>
        <dbReference type="ARBA" id="ARBA00000915"/>
    </source>
</evidence>
<feature type="domain" description="ATP phosphoribosyltransferase catalytic" evidence="17">
    <location>
        <begin position="54"/>
        <end position="209"/>
    </location>
</feature>
<dbReference type="HAMAP" id="MF_01018">
    <property type="entry name" value="HisG_Short"/>
    <property type="match status" value="1"/>
</dbReference>
<evidence type="ECO:0000256" key="9">
    <source>
        <dbReference type="ARBA" id="ARBA00022605"/>
    </source>
</evidence>
<dbReference type="PROSITE" id="PS01316">
    <property type="entry name" value="ATP_P_PHORIBOSYLTR"/>
    <property type="match status" value="1"/>
</dbReference>
<comment type="similarity">
    <text evidence="4 16">Belongs to the ATP phosphoribosyltransferase family. Short subfamily.</text>
</comment>
<evidence type="ECO:0000256" key="5">
    <source>
        <dbReference type="ARBA" id="ARBA00011496"/>
    </source>
</evidence>
<dbReference type="InterPro" id="IPR024893">
    <property type="entry name" value="ATP_PRibTrfase_HisG_short"/>
</dbReference>
<evidence type="ECO:0000256" key="10">
    <source>
        <dbReference type="ARBA" id="ARBA00022676"/>
    </source>
</evidence>
<dbReference type="FunFam" id="3.40.190.10:FF:000008">
    <property type="entry name" value="ATP phosphoribosyltransferase"/>
    <property type="match status" value="1"/>
</dbReference>
<keyword evidence="14 16" id="KW-0368">Histidine biosynthesis</keyword>
<comment type="subunit">
    <text evidence="5 16">Heteromultimer composed of HisG and HisZ subunits.</text>
</comment>
<evidence type="ECO:0000256" key="12">
    <source>
        <dbReference type="ARBA" id="ARBA00022741"/>
    </source>
</evidence>
<dbReference type="Pfam" id="PF01634">
    <property type="entry name" value="HisG"/>
    <property type="match status" value="1"/>
</dbReference>
<dbReference type="Gene3D" id="3.40.190.10">
    <property type="entry name" value="Periplasmic binding protein-like II"/>
    <property type="match status" value="2"/>
</dbReference>
<comment type="catalytic activity">
    <reaction evidence="1 16">
        <text>1-(5-phospho-beta-D-ribosyl)-ATP + diphosphate = 5-phospho-alpha-D-ribose 1-diphosphate + ATP</text>
        <dbReference type="Rhea" id="RHEA:18473"/>
        <dbReference type="ChEBI" id="CHEBI:30616"/>
        <dbReference type="ChEBI" id="CHEBI:33019"/>
        <dbReference type="ChEBI" id="CHEBI:58017"/>
        <dbReference type="ChEBI" id="CHEBI:73183"/>
        <dbReference type="EC" id="2.4.2.17"/>
    </reaction>
</comment>
<evidence type="ECO:0000256" key="8">
    <source>
        <dbReference type="ARBA" id="ARBA00022490"/>
    </source>
</evidence>
<dbReference type="AlphaFoldDB" id="A0A2T5G435"/>
<dbReference type="CDD" id="cd13595">
    <property type="entry name" value="PBP2_HisGs"/>
    <property type="match status" value="1"/>
</dbReference>
<dbReference type="PANTHER" id="PTHR21403">
    <property type="entry name" value="ATP PHOSPHORIBOSYLTRANSFERASE ATP-PRTASE"/>
    <property type="match status" value="1"/>
</dbReference>
<dbReference type="EC" id="2.4.2.17" evidence="6 16"/>
<evidence type="ECO:0000313" key="18">
    <source>
        <dbReference type="EMBL" id="PTQ50954.1"/>
    </source>
</evidence>
<evidence type="ECO:0000256" key="16">
    <source>
        <dbReference type="HAMAP-Rule" id="MF_01018"/>
    </source>
</evidence>
<evidence type="ECO:0000259" key="17">
    <source>
        <dbReference type="Pfam" id="PF01634"/>
    </source>
</evidence>
<dbReference type="GO" id="GO:0003879">
    <property type="term" value="F:ATP phosphoribosyltransferase activity"/>
    <property type="evidence" value="ECO:0007669"/>
    <property type="project" value="UniProtKB-UniRule"/>
</dbReference>
<evidence type="ECO:0000256" key="14">
    <source>
        <dbReference type="ARBA" id="ARBA00023102"/>
    </source>
</evidence>
<dbReference type="UniPathway" id="UPA00031">
    <property type="reaction ID" value="UER00006"/>
</dbReference>
<keyword evidence="13 16" id="KW-0067">ATP-binding</keyword>
<comment type="domain">
    <text evidence="16">Lacks the C-terminal regulatory region which is replaced by HisZ.</text>
</comment>
<dbReference type="SUPFAM" id="SSF53850">
    <property type="entry name" value="Periplasmic binding protein-like II"/>
    <property type="match status" value="1"/>
</dbReference>
<evidence type="ECO:0000256" key="3">
    <source>
        <dbReference type="ARBA" id="ARBA00004667"/>
    </source>
</evidence>
<protein>
    <recommendedName>
        <fullName evidence="7 16">ATP phosphoribosyltransferase</fullName>
        <shortName evidence="16">ATP-PRT</shortName>
        <shortName evidence="16">ATP-PRTase</shortName>
        <ecNumber evidence="6 16">2.4.2.17</ecNumber>
    </recommendedName>
</protein>
<proteinExistence type="inferred from homology"/>
<dbReference type="NCBIfam" id="TIGR00070">
    <property type="entry name" value="hisG"/>
    <property type="match status" value="1"/>
</dbReference>
<dbReference type="GO" id="GO:0005737">
    <property type="term" value="C:cytoplasm"/>
    <property type="evidence" value="ECO:0007669"/>
    <property type="project" value="UniProtKB-SubCell"/>
</dbReference>
<evidence type="ECO:0000256" key="4">
    <source>
        <dbReference type="ARBA" id="ARBA00009489"/>
    </source>
</evidence>
<keyword evidence="9 16" id="KW-0028">Amino-acid biosynthesis</keyword>
<name>A0A2T5G435_9BACL</name>
<organism evidence="18 19">
    <name type="scientific">Brockia lithotrophica</name>
    <dbReference type="NCBI Taxonomy" id="933949"/>
    <lineage>
        <taxon>Bacteria</taxon>
        <taxon>Bacillati</taxon>
        <taxon>Bacillota</taxon>
        <taxon>Bacilli</taxon>
        <taxon>Bacillales</taxon>
        <taxon>Bacillales Family X. Incertae Sedis</taxon>
        <taxon>Brockia</taxon>
    </lineage>
</organism>
<evidence type="ECO:0000313" key="19">
    <source>
        <dbReference type="Proteomes" id="UP000244016"/>
    </source>
</evidence>
<accession>A0A2T5G435</accession>
<sequence>MGNAARGLTIAVPKGRLFSEVGELFARAGCPLGVAEEPRRLVWEHEGRRFLLAKPVDIPVYVRYGVADVGIVGKDVLLEAGEDIYELFDLGIGACRLVVAGRKEGRGRTYREAGPQDLRVATKYPRVAREFFASRGLYPDVIALSGSIELAPVVGLADLIVDIVATGRTLRENGLEEYETIAPITARLVANRASLRLKDEAIAALTACLEAALPGRPPDPEG</sequence>
<comment type="pathway">
    <text evidence="3 16">Amino-acid biosynthesis; L-histidine biosynthesis; L-histidine from 5-phospho-alpha-D-ribose 1-diphosphate: step 1/9.</text>
</comment>
<keyword evidence="8 16" id="KW-0963">Cytoplasm</keyword>
<comment type="caution">
    <text evidence="18">The sequence shown here is derived from an EMBL/GenBank/DDBJ whole genome shotgun (WGS) entry which is preliminary data.</text>
</comment>
<keyword evidence="12 16" id="KW-0547">Nucleotide-binding</keyword>
<dbReference type="Proteomes" id="UP000244016">
    <property type="component" value="Unassembled WGS sequence"/>
</dbReference>
<dbReference type="InterPro" id="IPR013820">
    <property type="entry name" value="ATP_PRibTrfase_cat"/>
</dbReference>
<dbReference type="InterPro" id="IPR018198">
    <property type="entry name" value="ATP_PRibTrfase_CS"/>
</dbReference>
<reference evidence="18 19" key="1">
    <citation type="submission" date="2017-08" db="EMBL/GenBank/DDBJ databases">
        <title>Burning lignite coal seam in the remote Altai Mountains harbors a hydrogen-driven thermophilic microbial community.</title>
        <authorList>
            <person name="Kadnikov V.V."/>
            <person name="Mardanov A.V."/>
            <person name="Ivasenko D."/>
            <person name="Beletsky A.V."/>
            <person name="Karnachuk O.V."/>
            <person name="Ravin N.V."/>
        </authorList>
    </citation>
    <scope>NUCLEOTIDE SEQUENCE [LARGE SCALE GENOMIC DNA]</scope>
    <source>
        <strain evidence="18">AL31</strain>
    </source>
</reference>
<keyword evidence="10 16" id="KW-0328">Glycosyltransferase</keyword>
<evidence type="ECO:0000256" key="13">
    <source>
        <dbReference type="ARBA" id="ARBA00022840"/>
    </source>
</evidence>
<evidence type="ECO:0000256" key="15">
    <source>
        <dbReference type="ARBA" id="ARBA00024861"/>
    </source>
</evidence>
<keyword evidence="11 16" id="KW-0808">Transferase</keyword>
<dbReference type="GO" id="GO:0005524">
    <property type="term" value="F:ATP binding"/>
    <property type="evidence" value="ECO:0007669"/>
    <property type="project" value="UniProtKB-KW"/>
</dbReference>
<dbReference type="GO" id="GO:0000105">
    <property type="term" value="P:L-histidine biosynthetic process"/>
    <property type="evidence" value="ECO:0007669"/>
    <property type="project" value="UniProtKB-UniRule"/>
</dbReference>
<comment type="function">
    <text evidence="15 16">Catalyzes the condensation of ATP and 5-phosphoribose 1-diphosphate to form N'-(5'-phosphoribosyl)-ATP (PR-ATP). Has a crucial role in the pathway because the rate of histidine biosynthesis seems to be controlled primarily by regulation of HisG enzymatic activity.</text>
</comment>